<organism evidence="1 2">
    <name type="scientific">Eretmocerus hayati</name>
    <dbReference type="NCBI Taxonomy" id="131215"/>
    <lineage>
        <taxon>Eukaryota</taxon>
        <taxon>Metazoa</taxon>
        <taxon>Ecdysozoa</taxon>
        <taxon>Arthropoda</taxon>
        <taxon>Hexapoda</taxon>
        <taxon>Insecta</taxon>
        <taxon>Pterygota</taxon>
        <taxon>Neoptera</taxon>
        <taxon>Endopterygota</taxon>
        <taxon>Hymenoptera</taxon>
        <taxon>Apocrita</taxon>
        <taxon>Proctotrupomorpha</taxon>
        <taxon>Chalcidoidea</taxon>
        <taxon>Aphelinidae</taxon>
        <taxon>Aphelininae</taxon>
        <taxon>Eretmocerus</taxon>
    </lineage>
</organism>
<reference evidence="1" key="1">
    <citation type="submission" date="2023-04" db="EMBL/GenBank/DDBJ databases">
        <title>A chromosome-level genome assembly of the parasitoid wasp Eretmocerus hayati.</title>
        <authorList>
            <person name="Zhong Y."/>
            <person name="Liu S."/>
            <person name="Liu Y."/>
        </authorList>
    </citation>
    <scope>NUCLEOTIDE SEQUENCE</scope>
    <source>
        <strain evidence="1">ZJU_SS_LIU_2023</strain>
    </source>
</reference>
<keyword evidence="2" id="KW-1185">Reference proteome</keyword>
<name>A0ACC2P8S6_9HYME</name>
<comment type="caution">
    <text evidence="1">The sequence shown here is derived from an EMBL/GenBank/DDBJ whole genome shotgun (WGS) entry which is preliminary data.</text>
</comment>
<sequence>MGSPLFESERMWKLNNDRPAFQEYMDVLNRYAFFKEQEKWGLVPMKTSKKSVEFRKRGNNLYLSGRHDETASHRKILILYSKAVAYAPNESEELALALSNRSALWLHVNRYDLCLIDVERALRITTSNDLKNKLLIRQTKCLQSNQLNLQHEARSRNELPTFNQSEFISCAADCIKLELNKKFGRHYVATRDINPGEVIISEKSPYVFAPYISRETKPGEVIITEESPNVLGPYVHSRQMYLVCSHCLASAWVAIPCGSCVYAIYCSDICKQKAWSQYHDVECAITSFLMCKGLEKKNLFDYSYLVKMMIIMVRKDGIKPILRDAKKIGNHKVTNIKNLLSNGMVDGESFGFIYRLAKTGDLEPEVDEHVTITLTLLLKFLIQECETSHYQVDCEKLILSMKTILRELKNIQETNFITVNTPGCNCLGERCEENCIGKKGIILAPCSSLINHSCNPNVTLMYTPESGLSTFSLQPIKKGEQIFMSYGPQVSMMTKNERREHLLMSHRFICECEACDGNWSKCFEPTTSKLQKLRAHFPDMSSENYQKIVHAVVEPRVKRHYSRELFDDAMKMVDTAYKNLDRQLAFYFGDPLKLYIEGAFEYFHGEIVNFPETC</sequence>
<accession>A0ACC2P8S6</accession>
<protein>
    <submittedName>
        <fullName evidence="1">Uncharacterized protein</fullName>
    </submittedName>
</protein>
<proteinExistence type="predicted"/>
<dbReference type="Proteomes" id="UP001239111">
    <property type="component" value="Chromosome 2"/>
</dbReference>
<evidence type="ECO:0000313" key="2">
    <source>
        <dbReference type="Proteomes" id="UP001239111"/>
    </source>
</evidence>
<evidence type="ECO:0000313" key="1">
    <source>
        <dbReference type="EMBL" id="KAJ8679702.1"/>
    </source>
</evidence>
<dbReference type="EMBL" id="CM056742">
    <property type="protein sequence ID" value="KAJ8679702.1"/>
    <property type="molecule type" value="Genomic_DNA"/>
</dbReference>
<gene>
    <name evidence="1" type="ORF">QAD02_015489</name>
</gene>